<dbReference type="Pfam" id="PF02576">
    <property type="entry name" value="RimP_N"/>
    <property type="match status" value="1"/>
</dbReference>
<protein>
    <recommendedName>
        <fullName evidence="3">Ribosome maturation factor RimP</fullName>
    </recommendedName>
</protein>
<dbReference type="PANTHER" id="PTHR33867">
    <property type="entry name" value="RIBOSOME MATURATION FACTOR RIMP"/>
    <property type="match status" value="1"/>
</dbReference>
<dbReference type="eggNOG" id="COG0779">
    <property type="taxonomic scope" value="Bacteria"/>
</dbReference>
<evidence type="ECO:0000256" key="1">
    <source>
        <dbReference type="ARBA" id="ARBA00022490"/>
    </source>
</evidence>
<dbReference type="GO" id="GO:0006412">
    <property type="term" value="P:translation"/>
    <property type="evidence" value="ECO:0007669"/>
    <property type="project" value="TreeGrafter"/>
</dbReference>
<dbReference type="InterPro" id="IPR003728">
    <property type="entry name" value="Ribosome_maturation_RimP"/>
</dbReference>
<dbReference type="SUPFAM" id="SSF75420">
    <property type="entry name" value="YhbC-like, N-terminal domain"/>
    <property type="match status" value="1"/>
</dbReference>
<comment type="subcellular location">
    <subcellularLocation>
        <location evidence="3">Cytoplasm</location>
    </subcellularLocation>
</comment>
<comment type="similarity">
    <text evidence="3">Belongs to the RimP family.</text>
</comment>
<dbReference type="PANTHER" id="PTHR33867:SF1">
    <property type="entry name" value="RIBOSOME MATURATION FACTOR RIMP"/>
    <property type="match status" value="1"/>
</dbReference>
<dbReference type="GO" id="GO:0000028">
    <property type="term" value="P:ribosomal small subunit assembly"/>
    <property type="evidence" value="ECO:0007669"/>
    <property type="project" value="TreeGrafter"/>
</dbReference>
<proteinExistence type="inferred from homology"/>
<evidence type="ECO:0000259" key="4">
    <source>
        <dbReference type="Pfam" id="PF02576"/>
    </source>
</evidence>
<name>E0RSS8_WINT6</name>
<organism evidence="5 6">
    <name type="scientific">Winmispira thermophila (strain ATCC 49972 / DSM 6192 / RI 19.B1)</name>
    <name type="common">Spirochaeta thermophila</name>
    <dbReference type="NCBI Taxonomy" id="665571"/>
    <lineage>
        <taxon>Bacteria</taxon>
        <taxon>Pseudomonadati</taxon>
        <taxon>Spirochaetota</taxon>
        <taxon>Spirochaetia</taxon>
        <taxon>Winmispirales</taxon>
        <taxon>Winmispiraceae</taxon>
        <taxon>Winmispira</taxon>
    </lineage>
</organism>
<accession>E0RSS8</accession>
<dbReference type="PaxDb" id="665571-STHERM_c11200"/>
<reference evidence="5 6" key="2">
    <citation type="journal article" date="2010" name="J. Bacteriol.">
        <title>Genome sequence of the polysaccharide-degrading, thermophilic anaerobe Spirochaeta thermophila DSM 6192.</title>
        <authorList>
            <person name="Angelov A."/>
            <person name="Liebl S."/>
            <person name="Ballschmiter M."/>
            <person name="Bomeke M."/>
            <person name="Lehmann R."/>
            <person name="Liesegang H."/>
            <person name="Daniel R."/>
            <person name="Liebl W."/>
        </authorList>
    </citation>
    <scope>NUCLEOTIDE SEQUENCE [LARGE SCALE GENOMIC DNA]</scope>
    <source>
        <strain evidence="6">ATCC 49972 / DSM 6192 / RI 19.B1</strain>
    </source>
</reference>
<dbReference type="InterPro" id="IPR028989">
    <property type="entry name" value="RimP_N"/>
</dbReference>
<dbReference type="GO" id="GO:0005829">
    <property type="term" value="C:cytosol"/>
    <property type="evidence" value="ECO:0007669"/>
    <property type="project" value="TreeGrafter"/>
</dbReference>
<dbReference type="Gene3D" id="3.30.300.70">
    <property type="entry name" value="RimP-like superfamily, N-terminal"/>
    <property type="match status" value="1"/>
</dbReference>
<sequence>MSGQQRVETPRLSFFTRRGGTPLLPRAIRTPEEEKLYQHFVPLLEKMGYALVELHLRYRRGGAALEIVIHGAHLSVDDCARVLRLLKPKAQLLLDLADLHMEVMSPGIDRVLKNRDELALFVGKGLKLLDTRSQRWEGGILEAVTEDHVVLRKGAERRSIPIDSIGKAKLDFTQEETTPYGH</sequence>
<keyword evidence="2 3" id="KW-0690">Ribosome biogenesis</keyword>
<evidence type="ECO:0000313" key="5">
    <source>
        <dbReference type="EMBL" id="ADN02065.1"/>
    </source>
</evidence>
<dbReference type="Proteomes" id="UP000001296">
    <property type="component" value="Chromosome"/>
</dbReference>
<keyword evidence="1 3" id="KW-0963">Cytoplasm</keyword>
<evidence type="ECO:0000313" key="6">
    <source>
        <dbReference type="Proteomes" id="UP000001296"/>
    </source>
</evidence>
<evidence type="ECO:0000256" key="2">
    <source>
        <dbReference type="ARBA" id="ARBA00022517"/>
    </source>
</evidence>
<dbReference type="EMBL" id="CP001698">
    <property type="protein sequence ID" value="ADN02065.1"/>
    <property type="molecule type" value="Genomic_DNA"/>
</dbReference>
<dbReference type="AlphaFoldDB" id="E0RSS8"/>
<dbReference type="HOGENOM" id="CLU_070525_4_0_12"/>
<gene>
    <name evidence="3" type="primary">rimP</name>
    <name evidence="5" type="ordered locus">STHERM_c11200</name>
</gene>
<dbReference type="HAMAP" id="MF_01077">
    <property type="entry name" value="RimP"/>
    <property type="match status" value="1"/>
</dbReference>
<feature type="domain" description="Ribosome maturation factor RimP N-terminal" evidence="4">
    <location>
        <begin position="42"/>
        <end position="109"/>
    </location>
</feature>
<comment type="function">
    <text evidence="3">Required for maturation of 30S ribosomal subunits.</text>
</comment>
<dbReference type="RefSeq" id="WP_013313906.1">
    <property type="nucleotide sequence ID" value="NC_014484.1"/>
</dbReference>
<evidence type="ECO:0000256" key="3">
    <source>
        <dbReference type="HAMAP-Rule" id="MF_01077"/>
    </source>
</evidence>
<dbReference type="KEGG" id="sta:STHERM_c11200"/>
<reference key="1">
    <citation type="submission" date="2009-08" db="EMBL/GenBank/DDBJ databases">
        <title>The genome sequence of Spirochaeta thermophila DSM6192.</title>
        <authorList>
            <person name="Angelov A."/>
            <person name="Mientus M."/>
            <person name="Wittenberg S."/>
            <person name="Lehmann R."/>
            <person name="Liesegang H."/>
            <person name="Daniel R."/>
            <person name="Liebl W."/>
        </authorList>
    </citation>
    <scope>NUCLEOTIDE SEQUENCE</scope>
    <source>
        <strain>DSM 6192</strain>
    </source>
</reference>
<dbReference type="InterPro" id="IPR035956">
    <property type="entry name" value="RimP_N_sf"/>
</dbReference>